<evidence type="ECO:0000313" key="9">
    <source>
        <dbReference type="Proteomes" id="UP001165085"/>
    </source>
</evidence>
<feature type="signal peptide" evidence="6">
    <location>
        <begin position="1"/>
        <end position="23"/>
    </location>
</feature>
<comment type="cofactor">
    <cofactor evidence="1">
        <name>L-ascorbate</name>
        <dbReference type="ChEBI" id="CHEBI:38290"/>
    </cofactor>
</comment>
<dbReference type="Gene3D" id="2.60.120.620">
    <property type="entry name" value="q2cbj1_9rhob like domain"/>
    <property type="match status" value="1"/>
</dbReference>
<keyword evidence="4" id="KW-0560">Oxidoreductase</keyword>
<dbReference type="EMBL" id="BRXY01000378">
    <property type="protein sequence ID" value="GMH90931.1"/>
    <property type="molecule type" value="Genomic_DNA"/>
</dbReference>
<dbReference type="AlphaFoldDB" id="A0A9W7BLY1"/>
<dbReference type="Proteomes" id="UP001165085">
    <property type="component" value="Unassembled WGS sequence"/>
</dbReference>
<evidence type="ECO:0000256" key="5">
    <source>
        <dbReference type="ARBA" id="ARBA00023004"/>
    </source>
</evidence>
<reference evidence="9" key="1">
    <citation type="journal article" date="2023" name="Commun. Biol.">
        <title>Genome analysis of Parmales, the sister group of diatoms, reveals the evolutionary specialization of diatoms from phago-mixotrophs to photoautotrophs.</title>
        <authorList>
            <person name="Ban H."/>
            <person name="Sato S."/>
            <person name="Yoshikawa S."/>
            <person name="Yamada K."/>
            <person name="Nakamura Y."/>
            <person name="Ichinomiya M."/>
            <person name="Sato N."/>
            <person name="Blanc-Mathieu R."/>
            <person name="Endo H."/>
            <person name="Kuwata A."/>
            <person name="Ogata H."/>
        </authorList>
    </citation>
    <scope>NUCLEOTIDE SEQUENCE [LARGE SCALE GENOMIC DNA]</scope>
    <source>
        <strain evidence="9">NIES 3701</strain>
    </source>
</reference>
<keyword evidence="6" id="KW-0732">Signal</keyword>
<evidence type="ECO:0000256" key="1">
    <source>
        <dbReference type="ARBA" id="ARBA00001961"/>
    </source>
</evidence>
<dbReference type="GO" id="GO:0016705">
    <property type="term" value="F:oxidoreductase activity, acting on paired donors, with incorporation or reduction of molecular oxygen"/>
    <property type="evidence" value="ECO:0007669"/>
    <property type="project" value="InterPro"/>
</dbReference>
<keyword evidence="3" id="KW-0223">Dioxygenase</keyword>
<gene>
    <name evidence="8" type="ORF">TrST_g5952</name>
</gene>
<evidence type="ECO:0000313" key="8">
    <source>
        <dbReference type="EMBL" id="GMH90931.1"/>
    </source>
</evidence>
<dbReference type="SMART" id="SM00702">
    <property type="entry name" value="P4Hc"/>
    <property type="match status" value="1"/>
</dbReference>
<dbReference type="InterPro" id="IPR006620">
    <property type="entry name" value="Pro_4_hyd_alph"/>
</dbReference>
<dbReference type="GO" id="GO:0031418">
    <property type="term" value="F:L-ascorbic acid binding"/>
    <property type="evidence" value="ECO:0007669"/>
    <property type="project" value="InterPro"/>
</dbReference>
<feature type="domain" description="Fe2OG dioxygenase" evidence="7">
    <location>
        <begin position="161"/>
        <end position="251"/>
    </location>
</feature>
<evidence type="ECO:0000256" key="6">
    <source>
        <dbReference type="SAM" id="SignalP"/>
    </source>
</evidence>
<name>A0A9W7BLY1_9STRA</name>
<protein>
    <recommendedName>
        <fullName evidence="7">Fe2OG dioxygenase domain-containing protein</fullName>
    </recommendedName>
</protein>
<keyword evidence="9" id="KW-1185">Reference proteome</keyword>
<evidence type="ECO:0000256" key="3">
    <source>
        <dbReference type="ARBA" id="ARBA00022964"/>
    </source>
</evidence>
<accession>A0A9W7BLY1</accession>
<evidence type="ECO:0000256" key="4">
    <source>
        <dbReference type="ARBA" id="ARBA00023002"/>
    </source>
</evidence>
<evidence type="ECO:0000256" key="2">
    <source>
        <dbReference type="ARBA" id="ARBA00022723"/>
    </source>
</evidence>
<dbReference type="PROSITE" id="PS51471">
    <property type="entry name" value="FE2OG_OXY"/>
    <property type="match status" value="1"/>
</dbReference>
<dbReference type="InterPro" id="IPR005123">
    <property type="entry name" value="Oxoglu/Fe-dep_dioxygenase_dom"/>
</dbReference>
<keyword evidence="5" id="KW-0408">Iron</keyword>
<dbReference type="GO" id="GO:0051213">
    <property type="term" value="F:dioxygenase activity"/>
    <property type="evidence" value="ECO:0007669"/>
    <property type="project" value="UniProtKB-KW"/>
</dbReference>
<dbReference type="OrthoDB" id="69177at2759"/>
<proteinExistence type="predicted"/>
<comment type="caution">
    <text evidence="8">The sequence shown here is derived from an EMBL/GenBank/DDBJ whole genome shotgun (WGS) entry which is preliminary data.</text>
</comment>
<evidence type="ECO:0000259" key="7">
    <source>
        <dbReference type="PROSITE" id="PS51471"/>
    </source>
</evidence>
<dbReference type="GO" id="GO:0005506">
    <property type="term" value="F:iron ion binding"/>
    <property type="evidence" value="ECO:0007669"/>
    <property type="project" value="InterPro"/>
</dbReference>
<organism evidence="8 9">
    <name type="scientific">Triparma strigata</name>
    <dbReference type="NCBI Taxonomy" id="1606541"/>
    <lineage>
        <taxon>Eukaryota</taxon>
        <taxon>Sar</taxon>
        <taxon>Stramenopiles</taxon>
        <taxon>Ochrophyta</taxon>
        <taxon>Bolidophyceae</taxon>
        <taxon>Parmales</taxon>
        <taxon>Triparmaceae</taxon>
        <taxon>Triparma</taxon>
    </lineage>
</organism>
<sequence>MVIPVFGILLLLLFGSKPTLKLSAPLEPLLGKDPPHRTSPGAATFDVAGLDSIAAVADTGLDSIAAVADGNTPTRTSFIPDAPVHLIRGALDEAACRRFVASAAAHGGWTTGRHHLHPTTDIPAMDLPGGVGTEALDLARDVVLPAIAAAFRPERGVNSLSFRDLFLARYDADPEKGQAGLGKHKDGSVFSFNALLSEDGDDFRGGGTWVEPVGVVRPRRGDILLHRGDLLHEGRPVTSGTRHVLVGFVQVDDDVVDNVGDGNGSRRSELVLRTVASLPLGMVVEVDTGLNPTRVLVTEVSAGGEAAQADVRRGDLLRGLLVGKGEGELTPFDSRTFEDVMGVLAGRKGKGPVRLVVERWAEKGAVNENDDRIK</sequence>
<feature type="chain" id="PRO_5040988430" description="Fe2OG dioxygenase domain-containing protein" evidence="6">
    <location>
        <begin position="24"/>
        <end position="374"/>
    </location>
</feature>
<keyword evidence="2" id="KW-0479">Metal-binding</keyword>